<gene>
    <name evidence="1" type="ORF">S12H4_36715</name>
</gene>
<organism evidence="1">
    <name type="scientific">marine sediment metagenome</name>
    <dbReference type="NCBI Taxonomy" id="412755"/>
    <lineage>
        <taxon>unclassified sequences</taxon>
        <taxon>metagenomes</taxon>
        <taxon>ecological metagenomes</taxon>
    </lineage>
</organism>
<evidence type="ECO:0000313" key="1">
    <source>
        <dbReference type="EMBL" id="GAI93420.1"/>
    </source>
</evidence>
<protein>
    <submittedName>
        <fullName evidence="1">Uncharacterized protein</fullName>
    </submittedName>
</protein>
<accession>X1U0P3</accession>
<reference evidence="1" key="1">
    <citation type="journal article" date="2014" name="Front. Microbiol.">
        <title>High frequency of phylogenetically diverse reductive dehalogenase-homologous genes in deep subseafloor sedimentary metagenomes.</title>
        <authorList>
            <person name="Kawai M."/>
            <person name="Futagami T."/>
            <person name="Toyoda A."/>
            <person name="Takaki Y."/>
            <person name="Nishi S."/>
            <person name="Hori S."/>
            <person name="Arai W."/>
            <person name="Tsubouchi T."/>
            <person name="Morono Y."/>
            <person name="Uchiyama I."/>
            <person name="Ito T."/>
            <person name="Fujiyama A."/>
            <person name="Inagaki F."/>
            <person name="Takami H."/>
        </authorList>
    </citation>
    <scope>NUCLEOTIDE SEQUENCE</scope>
    <source>
        <strain evidence="1">Expedition CK06-06</strain>
    </source>
</reference>
<dbReference type="AlphaFoldDB" id="X1U0P3"/>
<proteinExistence type="predicted"/>
<dbReference type="EMBL" id="BARW01021911">
    <property type="protein sequence ID" value="GAI93420.1"/>
    <property type="molecule type" value="Genomic_DNA"/>
</dbReference>
<sequence>MSVSTSCTFIDGCDIQKLGIWRLEYEIFDYLNNSVESGVKKFAISKYAENPDGFVYQGTDISFIITSPDEHYLYGSDVPFTIHVYNHADSDRNIHFNTYYKDWSLRTKLSDQEVSGTLSVPAGGNASFTR</sequence>
<comment type="caution">
    <text evidence="1">The sequence shown here is derived from an EMBL/GenBank/DDBJ whole genome shotgun (WGS) entry which is preliminary data.</text>
</comment>
<feature type="non-terminal residue" evidence="1">
    <location>
        <position position="130"/>
    </location>
</feature>
<name>X1U0P3_9ZZZZ</name>